<comment type="function">
    <text evidence="1">Involved in the transposition of the insertion sequence.</text>
</comment>
<dbReference type="PANTHER" id="PTHR46889">
    <property type="entry name" value="TRANSPOSASE INSF FOR INSERTION SEQUENCE IS3B-RELATED"/>
    <property type="match status" value="1"/>
</dbReference>
<name>A0A9X3Z5M7_9BACL</name>
<evidence type="ECO:0000256" key="1">
    <source>
        <dbReference type="ARBA" id="ARBA00002286"/>
    </source>
</evidence>
<accession>A0A9X3Z5M7</accession>
<dbReference type="InterPro" id="IPR036397">
    <property type="entry name" value="RNaseH_sf"/>
</dbReference>
<dbReference type="GO" id="GO:0015074">
    <property type="term" value="P:DNA integration"/>
    <property type="evidence" value="ECO:0007669"/>
    <property type="project" value="InterPro"/>
</dbReference>
<dbReference type="AlphaFoldDB" id="A0A9X3Z5M7"/>
<dbReference type="SUPFAM" id="SSF53098">
    <property type="entry name" value="Ribonuclease H-like"/>
    <property type="match status" value="1"/>
</dbReference>
<dbReference type="Gene3D" id="3.30.420.10">
    <property type="entry name" value="Ribonuclease H-like superfamily/Ribonuclease H"/>
    <property type="match status" value="1"/>
</dbReference>
<dbReference type="InterPro" id="IPR048020">
    <property type="entry name" value="Transpos_IS3"/>
</dbReference>
<dbReference type="PANTHER" id="PTHR46889:SF7">
    <property type="entry name" value="TRANSPOSASE FOR INSERTION SEQUENCE ELEMENT IS904"/>
    <property type="match status" value="1"/>
</dbReference>
<sequence length="182" mass="21079">MQSHVKIYPVRLMCKVLGISSQGYYDWKKRRKSQRTIDQEILEEAILQVYKEFKGRYGSPRIAVALCKRGLFTSKNRVARLMQRMGLAAVSYRKRSRIGRKPKGSGIMDNLVKRAFEAQPKNTLWVGDITYLPLQHGFLYLATYLDVFSRKVVGWAMNTRMTEQLVIDAFLQAVGRERPSQD</sequence>
<gene>
    <name evidence="3" type="ORF">O3V59_22695</name>
</gene>
<dbReference type="InterPro" id="IPR001584">
    <property type="entry name" value="Integrase_cat-core"/>
</dbReference>
<dbReference type="InterPro" id="IPR050900">
    <property type="entry name" value="Transposase_IS3/IS150/IS904"/>
</dbReference>
<comment type="caution">
    <text evidence="3">The sequence shown here is derived from an EMBL/GenBank/DDBJ whole genome shotgun (WGS) entry which is preliminary data.</text>
</comment>
<reference evidence="3" key="1">
    <citation type="submission" date="2022-12" db="EMBL/GenBank/DDBJ databases">
        <title>Draft genome sequence of the thermophilic strain Brevibacillus thermoruber HT42, isolated from Los Humeros, Puebla, Mexico, with biotechnological potential.</title>
        <authorList>
            <person name="Lara Sanchez J."/>
            <person name="Solis Palacios R."/>
            <person name="Bustos Baena A.S."/>
            <person name="Ruz Baez A.E."/>
            <person name="Espinosa Luna G."/>
            <person name="Oliart Ros R.M."/>
        </authorList>
    </citation>
    <scope>NUCLEOTIDE SEQUENCE</scope>
    <source>
        <strain evidence="3">HT42</strain>
    </source>
</reference>
<dbReference type="Pfam" id="PF00665">
    <property type="entry name" value="rve"/>
    <property type="match status" value="1"/>
</dbReference>
<evidence type="ECO:0000313" key="3">
    <source>
        <dbReference type="EMBL" id="MDA5111137.1"/>
    </source>
</evidence>
<protein>
    <submittedName>
        <fullName evidence="3">IS3 family transposase</fullName>
    </submittedName>
</protein>
<keyword evidence="4" id="KW-1185">Reference proteome</keyword>
<dbReference type="GO" id="GO:0003676">
    <property type="term" value="F:nucleic acid binding"/>
    <property type="evidence" value="ECO:0007669"/>
    <property type="project" value="InterPro"/>
</dbReference>
<dbReference type="InterPro" id="IPR012337">
    <property type="entry name" value="RNaseH-like_sf"/>
</dbReference>
<feature type="domain" description="Integrase catalytic" evidence="2">
    <location>
        <begin position="116"/>
        <end position="182"/>
    </location>
</feature>
<dbReference type="InterPro" id="IPR025948">
    <property type="entry name" value="HTH-like_dom"/>
</dbReference>
<dbReference type="PROSITE" id="PS50994">
    <property type="entry name" value="INTEGRASE"/>
    <property type="match status" value="1"/>
</dbReference>
<organism evidence="3 4">
    <name type="scientific">Brevibacillus thermoruber</name>
    <dbReference type="NCBI Taxonomy" id="33942"/>
    <lineage>
        <taxon>Bacteria</taxon>
        <taxon>Bacillati</taxon>
        <taxon>Bacillota</taxon>
        <taxon>Bacilli</taxon>
        <taxon>Bacillales</taxon>
        <taxon>Paenibacillaceae</taxon>
        <taxon>Brevibacillus</taxon>
    </lineage>
</organism>
<evidence type="ECO:0000313" key="4">
    <source>
        <dbReference type="Proteomes" id="UP001151071"/>
    </source>
</evidence>
<dbReference type="Proteomes" id="UP001151071">
    <property type="component" value="Unassembled WGS sequence"/>
</dbReference>
<dbReference type="NCBIfam" id="NF033516">
    <property type="entry name" value="transpos_IS3"/>
    <property type="match status" value="1"/>
</dbReference>
<dbReference type="Pfam" id="PF13276">
    <property type="entry name" value="HTH_21"/>
    <property type="match status" value="1"/>
</dbReference>
<proteinExistence type="predicted"/>
<dbReference type="EMBL" id="JAPYYP010000096">
    <property type="protein sequence ID" value="MDA5111137.1"/>
    <property type="molecule type" value="Genomic_DNA"/>
</dbReference>
<evidence type="ECO:0000259" key="2">
    <source>
        <dbReference type="PROSITE" id="PS50994"/>
    </source>
</evidence>